<protein>
    <submittedName>
        <fullName evidence="2">DUF397 domain-containing protein</fullName>
    </submittedName>
</protein>
<sequence>MTSLNWQKSSYCQEASACLHLASASDGTILLRESDKPEAVLTTGIRQLSALVDGLRHQASARGRR</sequence>
<dbReference type="InterPro" id="IPR007278">
    <property type="entry name" value="DUF397"/>
</dbReference>
<dbReference type="RefSeq" id="WP_181863437.1">
    <property type="nucleotide sequence ID" value="NZ_JACEQY010000006.1"/>
</dbReference>
<proteinExistence type="predicted"/>
<evidence type="ECO:0000259" key="1">
    <source>
        <dbReference type="Pfam" id="PF04149"/>
    </source>
</evidence>
<dbReference type="Proteomes" id="UP000586976">
    <property type="component" value="Unassembled WGS sequence"/>
</dbReference>
<gene>
    <name evidence="2" type="ORF">H1V43_08670</name>
</gene>
<dbReference type="EMBL" id="JACEQY010000006">
    <property type="protein sequence ID" value="MBA4861459.1"/>
    <property type="molecule type" value="Genomic_DNA"/>
</dbReference>
<evidence type="ECO:0000313" key="3">
    <source>
        <dbReference type="Proteomes" id="UP000586976"/>
    </source>
</evidence>
<organism evidence="2 3">
    <name type="scientific">Streptomyces himalayensis subsp. aureolus</name>
    <dbReference type="NCBI Taxonomy" id="2758039"/>
    <lineage>
        <taxon>Bacteria</taxon>
        <taxon>Bacillati</taxon>
        <taxon>Actinomycetota</taxon>
        <taxon>Actinomycetes</taxon>
        <taxon>Kitasatosporales</taxon>
        <taxon>Streptomycetaceae</taxon>
        <taxon>Streptomyces</taxon>
        <taxon>Streptomyces himalayensis</taxon>
    </lineage>
</organism>
<accession>A0A7W2CYK9</accession>
<name>A0A7W2CYK9_9ACTN</name>
<dbReference type="Pfam" id="PF04149">
    <property type="entry name" value="DUF397"/>
    <property type="match status" value="1"/>
</dbReference>
<comment type="caution">
    <text evidence="2">The sequence shown here is derived from an EMBL/GenBank/DDBJ whole genome shotgun (WGS) entry which is preliminary data.</text>
</comment>
<keyword evidence="3" id="KW-1185">Reference proteome</keyword>
<dbReference type="AlphaFoldDB" id="A0A7W2CYK9"/>
<reference evidence="2 3" key="1">
    <citation type="submission" date="2020-07" db="EMBL/GenBank/DDBJ databases">
        <title>Streptomyces isolated from Indian soil.</title>
        <authorList>
            <person name="Mandal S."/>
            <person name="Maiti P.K."/>
        </authorList>
    </citation>
    <scope>NUCLEOTIDE SEQUENCE [LARGE SCALE GENOMIC DNA]</scope>
    <source>
        <strain evidence="2 3">PSKA54</strain>
    </source>
</reference>
<evidence type="ECO:0000313" key="2">
    <source>
        <dbReference type="EMBL" id="MBA4861459.1"/>
    </source>
</evidence>
<feature type="domain" description="DUF397" evidence="1">
    <location>
        <begin position="4"/>
        <end position="56"/>
    </location>
</feature>